<feature type="transmembrane region" description="Helical" evidence="5">
    <location>
        <begin position="136"/>
        <end position="157"/>
    </location>
</feature>
<keyword evidence="2 5" id="KW-0812">Transmembrane</keyword>
<comment type="caution">
    <text evidence="6">The sequence shown here is derived from an EMBL/GenBank/DDBJ whole genome shotgun (WGS) entry which is preliminary data.</text>
</comment>
<feature type="transmembrane region" description="Helical" evidence="5">
    <location>
        <begin position="328"/>
        <end position="349"/>
    </location>
</feature>
<proteinExistence type="predicted"/>
<dbReference type="CDD" id="cd17393">
    <property type="entry name" value="MFS_MosC_like"/>
    <property type="match status" value="1"/>
</dbReference>
<organism evidence="6 7">
    <name type="scientific">Actinorhabdospora filicis</name>
    <dbReference type="NCBI Taxonomy" id="1785913"/>
    <lineage>
        <taxon>Bacteria</taxon>
        <taxon>Bacillati</taxon>
        <taxon>Actinomycetota</taxon>
        <taxon>Actinomycetes</taxon>
        <taxon>Micromonosporales</taxon>
        <taxon>Micromonosporaceae</taxon>
        <taxon>Actinorhabdospora</taxon>
    </lineage>
</organism>
<accession>A0A9W6SHF1</accession>
<name>A0A9W6SHF1_9ACTN</name>
<dbReference type="GO" id="GO:0016020">
    <property type="term" value="C:membrane"/>
    <property type="evidence" value="ECO:0007669"/>
    <property type="project" value="UniProtKB-SubCell"/>
</dbReference>
<dbReference type="PANTHER" id="PTHR23514">
    <property type="entry name" value="BYPASS OF STOP CODON PROTEIN 6"/>
    <property type="match status" value="1"/>
</dbReference>
<dbReference type="PANTHER" id="PTHR23514:SF13">
    <property type="entry name" value="INNER MEMBRANE PROTEIN YBJJ"/>
    <property type="match status" value="1"/>
</dbReference>
<dbReference type="Proteomes" id="UP001165079">
    <property type="component" value="Unassembled WGS sequence"/>
</dbReference>
<dbReference type="RefSeq" id="WP_285661218.1">
    <property type="nucleotide sequence ID" value="NZ_BSTX01000001.1"/>
</dbReference>
<evidence type="ECO:0000256" key="5">
    <source>
        <dbReference type="SAM" id="Phobius"/>
    </source>
</evidence>
<evidence type="ECO:0000313" key="7">
    <source>
        <dbReference type="Proteomes" id="UP001165079"/>
    </source>
</evidence>
<evidence type="ECO:0000256" key="4">
    <source>
        <dbReference type="ARBA" id="ARBA00023136"/>
    </source>
</evidence>
<dbReference type="GO" id="GO:0022857">
    <property type="term" value="F:transmembrane transporter activity"/>
    <property type="evidence" value="ECO:0007669"/>
    <property type="project" value="InterPro"/>
</dbReference>
<keyword evidence="7" id="KW-1185">Reference proteome</keyword>
<evidence type="ECO:0000256" key="3">
    <source>
        <dbReference type="ARBA" id="ARBA00022989"/>
    </source>
</evidence>
<feature type="transmembrane region" description="Helical" evidence="5">
    <location>
        <begin position="103"/>
        <end position="124"/>
    </location>
</feature>
<gene>
    <name evidence="6" type="ORF">Afil01_08240</name>
</gene>
<feature type="transmembrane region" description="Helical" evidence="5">
    <location>
        <begin position="204"/>
        <end position="221"/>
    </location>
</feature>
<feature type="transmembrane region" description="Helical" evidence="5">
    <location>
        <begin position="271"/>
        <end position="289"/>
    </location>
</feature>
<feature type="transmembrane region" description="Helical" evidence="5">
    <location>
        <begin position="241"/>
        <end position="259"/>
    </location>
</feature>
<dbReference type="InterPro" id="IPR011701">
    <property type="entry name" value="MFS"/>
</dbReference>
<feature type="transmembrane region" description="Helical" evidence="5">
    <location>
        <begin position="355"/>
        <end position="373"/>
    </location>
</feature>
<reference evidence="6" key="1">
    <citation type="submission" date="2023-03" db="EMBL/GenBank/DDBJ databases">
        <title>Actinorhabdospora filicis NBRC 111898.</title>
        <authorList>
            <person name="Ichikawa N."/>
            <person name="Sato H."/>
            <person name="Tonouchi N."/>
        </authorList>
    </citation>
    <scope>NUCLEOTIDE SEQUENCE</scope>
    <source>
        <strain evidence="6">NBRC 111898</strain>
    </source>
</reference>
<dbReference type="Gene3D" id="1.20.1250.20">
    <property type="entry name" value="MFS general substrate transporter like domains"/>
    <property type="match status" value="1"/>
</dbReference>
<keyword evidence="4 5" id="KW-0472">Membrane</keyword>
<dbReference type="InterPro" id="IPR036259">
    <property type="entry name" value="MFS_trans_sf"/>
</dbReference>
<evidence type="ECO:0000256" key="1">
    <source>
        <dbReference type="ARBA" id="ARBA00004141"/>
    </source>
</evidence>
<feature type="transmembrane region" description="Helical" evidence="5">
    <location>
        <begin position="12"/>
        <end position="33"/>
    </location>
</feature>
<feature type="transmembrane region" description="Helical" evidence="5">
    <location>
        <begin position="45"/>
        <end position="66"/>
    </location>
</feature>
<protein>
    <submittedName>
        <fullName evidence="6">MFS transporter</fullName>
    </submittedName>
</protein>
<sequence length="390" mass="39607">MAERMTRRDRVTITMVFAVHGMVGASFVTRIPWISQHLDLSPGQLGVALLCPAAGAFLLMPTAARVVHRLGYRAATRLLIVLLGASLALPALMPNLATLCVALFLYGAAAGTSDVAMNALAVVIERGLGRPIMSGLHGWWSVGSLAAAGLGAGVTYAGMDARVHLPAMAALLAVAGWWVCSLLPSPSASTGDVKPPKFTLPGKAIIGVGLVGFCGSLIEGATHDWSTVFLSDVVGTNDGTAAVGFGVFAGTMALARITGDAVVRRFGGVRTVRVGGAVTAGGALLVAATRHPVPVIAGFVLIALGIAVTIPLAISAASRTSAVPSQGISSLVTIMYTSGLVSPSVMGAVADLTSLPWSFVMLGVIALVMLSLAGSVGRHDAKRDAEVAVS</sequence>
<dbReference type="AlphaFoldDB" id="A0A9W6SHF1"/>
<feature type="transmembrane region" description="Helical" evidence="5">
    <location>
        <begin position="295"/>
        <end position="316"/>
    </location>
</feature>
<feature type="transmembrane region" description="Helical" evidence="5">
    <location>
        <begin position="163"/>
        <end position="183"/>
    </location>
</feature>
<feature type="transmembrane region" description="Helical" evidence="5">
    <location>
        <begin position="78"/>
        <end position="97"/>
    </location>
</feature>
<evidence type="ECO:0000256" key="2">
    <source>
        <dbReference type="ARBA" id="ARBA00022692"/>
    </source>
</evidence>
<dbReference type="InterPro" id="IPR051788">
    <property type="entry name" value="MFS_Transporter"/>
</dbReference>
<keyword evidence="3 5" id="KW-1133">Transmembrane helix</keyword>
<comment type="subcellular location">
    <subcellularLocation>
        <location evidence="1">Membrane</location>
        <topology evidence="1">Multi-pass membrane protein</topology>
    </subcellularLocation>
</comment>
<dbReference type="EMBL" id="BSTX01000001">
    <property type="protein sequence ID" value="GLZ76017.1"/>
    <property type="molecule type" value="Genomic_DNA"/>
</dbReference>
<dbReference type="Pfam" id="PF07690">
    <property type="entry name" value="MFS_1"/>
    <property type="match status" value="1"/>
</dbReference>
<evidence type="ECO:0000313" key="6">
    <source>
        <dbReference type="EMBL" id="GLZ76017.1"/>
    </source>
</evidence>
<dbReference type="SUPFAM" id="SSF103473">
    <property type="entry name" value="MFS general substrate transporter"/>
    <property type="match status" value="1"/>
</dbReference>